<evidence type="ECO:0000313" key="2">
    <source>
        <dbReference type="Proteomes" id="UP000266673"/>
    </source>
</evidence>
<proteinExistence type="predicted"/>
<comment type="caution">
    <text evidence="1">The sequence shown here is derived from an EMBL/GenBank/DDBJ whole genome shotgun (WGS) entry which is preliminary data.</text>
</comment>
<dbReference type="EMBL" id="QKWP01001000">
    <property type="protein sequence ID" value="RIB12672.1"/>
    <property type="molecule type" value="Genomic_DNA"/>
</dbReference>
<keyword evidence="2" id="KW-1185">Reference proteome</keyword>
<reference evidence="1 2" key="1">
    <citation type="submission" date="2018-06" db="EMBL/GenBank/DDBJ databases">
        <title>Comparative genomics reveals the genomic features of Rhizophagus irregularis, R. cerebriforme, R. diaphanum and Gigaspora rosea, and their symbiotic lifestyle signature.</title>
        <authorList>
            <person name="Morin E."/>
            <person name="San Clemente H."/>
            <person name="Chen E.C.H."/>
            <person name="De La Providencia I."/>
            <person name="Hainaut M."/>
            <person name="Kuo A."/>
            <person name="Kohler A."/>
            <person name="Murat C."/>
            <person name="Tang N."/>
            <person name="Roy S."/>
            <person name="Loubradou J."/>
            <person name="Henrissat B."/>
            <person name="Grigoriev I.V."/>
            <person name="Corradi N."/>
            <person name="Roux C."/>
            <person name="Martin F.M."/>
        </authorList>
    </citation>
    <scope>NUCLEOTIDE SEQUENCE [LARGE SCALE GENOMIC DNA]</scope>
    <source>
        <strain evidence="1 2">DAOM 194757</strain>
    </source>
</reference>
<dbReference type="OrthoDB" id="2433770at2759"/>
<dbReference type="Proteomes" id="UP000266673">
    <property type="component" value="Unassembled WGS sequence"/>
</dbReference>
<accession>A0A397US93</accession>
<name>A0A397US93_9GLOM</name>
<dbReference type="AlphaFoldDB" id="A0A397US93"/>
<sequence>MNYQNKKSHYPMVFYLSHLTTNKKDRRLSRLWIQYGHLPYCNQPYKKNEEQSNTFVPKISFTQQITDQKVDTPDIYISDPINVNPNSIANIEKILLHIEKISGIRNGTSKWVVVTCDGIPYCFAIKLKEKFPWLILVPGQLHEEMNMLHAFVELNC</sequence>
<protein>
    <submittedName>
        <fullName evidence="1">Uncharacterized protein</fullName>
    </submittedName>
</protein>
<organism evidence="1 2">
    <name type="scientific">Gigaspora rosea</name>
    <dbReference type="NCBI Taxonomy" id="44941"/>
    <lineage>
        <taxon>Eukaryota</taxon>
        <taxon>Fungi</taxon>
        <taxon>Fungi incertae sedis</taxon>
        <taxon>Mucoromycota</taxon>
        <taxon>Glomeromycotina</taxon>
        <taxon>Glomeromycetes</taxon>
        <taxon>Diversisporales</taxon>
        <taxon>Gigasporaceae</taxon>
        <taxon>Gigaspora</taxon>
    </lineage>
</organism>
<evidence type="ECO:0000313" key="1">
    <source>
        <dbReference type="EMBL" id="RIB12672.1"/>
    </source>
</evidence>
<gene>
    <name evidence="1" type="ORF">C2G38_2257392</name>
</gene>